<dbReference type="SUPFAM" id="SSF48498">
    <property type="entry name" value="Tetracyclin repressor-like, C-terminal domain"/>
    <property type="match status" value="1"/>
</dbReference>
<dbReference type="PANTHER" id="PTHR43479">
    <property type="entry name" value="ACREF/ENVCD OPERON REPRESSOR-RELATED"/>
    <property type="match status" value="1"/>
</dbReference>
<dbReference type="SUPFAM" id="SSF46689">
    <property type="entry name" value="Homeodomain-like"/>
    <property type="match status" value="1"/>
</dbReference>
<keyword evidence="1 2" id="KW-0238">DNA-binding</keyword>
<evidence type="ECO:0000259" key="3">
    <source>
        <dbReference type="PROSITE" id="PS50977"/>
    </source>
</evidence>
<name>A0ABT3M928_9LEPT</name>
<gene>
    <name evidence="4" type="ORF">ND855_12190</name>
</gene>
<evidence type="ECO:0000256" key="2">
    <source>
        <dbReference type="PROSITE-ProRule" id="PRU00335"/>
    </source>
</evidence>
<dbReference type="PANTHER" id="PTHR43479:SF11">
    <property type="entry name" value="ACREF_ENVCD OPERON REPRESSOR-RELATED"/>
    <property type="match status" value="1"/>
</dbReference>
<protein>
    <submittedName>
        <fullName evidence="4">TetR/AcrR family transcriptional regulator</fullName>
    </submittedName>
</protein>
<sequence>MFNLLEIEHSVLNLIGPIDTMPNSMNLQLKLGVNQTFTKREQTKQKIFRTAIVLFQKEGYETTTMRMIAKEAKVSLGLTYYHFQSKEDLVLEFYKSSQKELIRQSESFFKTTKDFKARYKFIVTTQLELFSHHKKFLQVLARQAGDPTYPLSPFSSESESLREEAVGIIRFAMMSSNSKLREDLSKVLPDLLWMQQMGILFFWLSDPSKSFQNTKLMIHDSLDLTFKLIKLSNFPLFKSVMGPIFRMVKLAKLKS</sequence>
<dbReference type="PRINTS" id="PR00455">
    <property type="entry name" value="HTHTETR"/>
</dbReference>
<feature type="domain" description="HTH tetR-type" evidence="3">
    <location>
        <begin position="41"/>
        <end position="101"/>
    </location>
</feature>
<dbReference type="PROSITE" id="PS50977">
    <property type="entry name" value="HTH_TETR_2"/>
    <property type="match status" value="1"/>
</dbReference>
<evidence type="ECO:0000313" key="4">
    <source>
        <dbReference type="EMBL" id="MCW7504884.1"/>
    </source>
</evidence>
<feature type="DNA-binding region" description="H-T-H motif" evidence="2">
    <location>
        <begin position="64"/>
        <end position="83"/>
    </location>
</feature>
<dbReference type="Pfam" id="PF17931">
    <property type="entry name" value="TetR_C_23"/>
    <property type="match status" value="1"/>
</dbReference>
<comment type="caution">
    <text evidence="4">The sequence shown here is derived from an EMBL/GenBank/DDBJ whole genome shotgun (WGS) entry which is preliminary data.</text>
</comment>
<dbReference type="Gene3D" id="1.10.357.10">
    <property type="entry name" value="Tetracycline Repressor, domain 2"/>
    <property type="match status" value="1"/>
</dbReference>
<evidence type="ECO:0000256" key="1">
    <source>
        <dbReference type="ARBA" id="ARBA00023125"/>
    </source>
</evidence>
<reference evidence="4 5" key="1">
    <citation type="submission" date="2022-06" db="EMBL/GenBank/DDBJ databases">
        <title>Leptospira isolates from biofilms formed at urban environments.</title>
        <authorList>
            <person name="Ribeiro P.S."/>
            <person name="Sousa T."/>
            <person name="Carvalho N."/>
            <person name="Aburjaile F."/>
            <person name="Neves F."/>
            <person name="Oliveira D."/>
            <person name="Blanco L."/>
            <person name="Lima J."/>
            <person name="Costa F."/>
            <person name="Brenig B."/>
            <person name="Soares S."/>
            <person name="Ramos R."/>
            <person name="Goes-Neto A."/>
            <person name="Matiuzzi M."/>
            <person name="Azevedo V."/>
            <person name="Ristow P."/>
        </authorList>
    </citation>
    <scope>NUCLEOTIDE SEQUENCE [LARGE SCALE GENOMIC DNA]</scope>
    <source>
        <strain evidence="4 5">VSF14</strain>
    </source>
</reference>
<dbReference type="InterPro" id="IPR036271">
    <property type="entry name" value="Tet_transcr_reg_TetR-rel_C_sf"/>
</dbReference>
<dbReference type="Pfam" id="PF00440">
    <property type="entry name" value="TetR_N"/>
    <property type="match status" value="1"/>
</dbReference>
<evidence type="ECO:0000313" key="5">
    <source>
        <dbReference type="Proteomes" id="UP001208794"/>
    </source>
</evidence>
<proteinExistence type="predicted"/>
<dbReference type="InterPro" id="IPR050624">
    <property type="entry name" value="HTH-type_Tx_Regulator"/>
</dbReference>
<dbReference type="InterPro" id="IPR001647">
    <property type="entry name" value="HTH_TetR"/>
</dbReference>
<keyword evidence="5" id="KW-1185">Reference proteome</keyword>
<accession>A0ABT3M928</accession>
<dbReference type="EMBL" id="JAMQPR010000001">
    <property type="protein sequence ID" value="MCW7504884.1"/>
    <property type="molecule type" value="Genomic_DNA"/>
</dbReference>
<dbReference type="InterPro" id="IPR041673">
    <property type="entry name" value="TetR_C_23"/>
</dbReference>
<organism evidence="4 5">
    <name type="scientific">Leptospira paudalimensis</name>
    <dbReference type="NCBI Taxonomy" id="2950024"/>
    <lineage>
        <taxon>Bacteria</taxon>
        <taxon>Pseudomonadati</taxon>
        <taxon>Spirochaetota</taxon>
        <taxon>Spirochaetia</taxon>
        <taxon>Leptospirales</taxon>
        <taxon>Leptospiraceae</taxon>
        <taxon>Leptospira</taxon>
    </lineage>
</organism>
<dbReference type="Proteomes" id="UP001208794">
    <property type="component" value="Unassembled WGS sequence"/>
</dbReference>
<dbReference type="InterPro" id="IPR009057">
    <property type="entry name" value="Homeodomain-like_sf"/>
</dbReference>
<dbReference type="RefSeq" id="WP_265358554.1">
    <property type="nucleotide sequence ID" value="NZ_JAMQPR010000001.1"/>
</dbReference>